<evidence type="ECO:0000256" key="1">
    <source>
        <dbReference type="SAM" id="Phobius"/>
    </source>
</evidence>
<dbReference type="STRING" id="99656.SAMN05421659_101314"/>
<name>A0A1I0MAY5_9FIRM</name>
<evidence type="ECO:0000313" key="3">
    <source>
        <dbReference type="Proteomes" id="UP000199701"/>
    </source>
</evidence>
<sequence>MKSVFLGFGITICSIISIVIVMTLCGTNMRQNELNRSVDSAIKDTVENQFDDTTYSVNSNDEFVADFMEALLVQINSDCSVVVNVLDVDYQKGLLSVEVIEKYIHPIGTEGKVSVKRTVIMEQYTVPIGGAR</sequence>
<feature type="transmembrane region" description="Helical" evidence="1">
    <location>
        <begin position="6"/>
        <end position="26"/>
    </location>
</feature>
<dbReference type="AlphaFoldDB" id="A0A1I0MAY5"/>
<organism evidence="2 3">
    <name type="scientific">[Clostridium] fimetarium</name>
    <dbReference type="NCBI Taxonomy" id="99656"/>
    <lineage>
        <taxon>Bacteria</taxon>
        <taxon>Bacillati</taxon>
        <taxon>Bacillota</taxon>
        <taxon>Clostridia</taxon>
        <taxon>Lachnospirales</taxon>
        <taxon>Lachnospiraceae</taxon>
    </lineage>
</organism>
<keyword evidence="1" id="KW-0812">Transmembrane</keyword>
<dbReference type="EMBL" id="FOJI01000001">
    <property type="protein sequence ID" value="SEV84886.1"/>
    <property type="molecule type" value="Genomic_DNA"/>
</dbReference>
<evidence type="ECO:0000313" key="2">
    <source>
        <dbReference type="EMBL" id="SEV84886.1"/>
    </source>
</evidence>
<proteinExistence type="predicted"/>
<keyword evidence="1" id="KW-0472">Membrane</keyword>
<dbReference type="RefSeq" id="WP_092449876.1">
    <property type="nucleotide sequence ID" value="NZ_FOJI01000001.1"/>
</dbReference>
<accession>A0A1I0MAY5</accession>
<reference evidence="2 3" key="1">
    <citation type="submission" date="2016-10" db="EMBL/GenBank/DDBJ databases">
        <authorList>
            <person name="de Groot N.N."/>
        </authorList>
    </citation>
    <scope>NUCLEOTIDE SEQUENCE [LARGE SCALE GENOMIC DNA]</scope>
    <source>
        <strain evidence="2 3">DSM 9179</strain>
    </source>
</reference>
<dbReference type="OrthoDB" id="1925029at2"/>
<dbReference type="Proteomes" id="UP000199701">
    <property type="component" value="Unassembled WGS sequence"/>
</dbReference>
<gene>
    <name evidence="2" type="ORF">SAMN05421659_101314</name>
</gene>
<keyword evidence="3" id="KW-1185">Reference proteome</keyword>
<keyword evidence="1" id="KW-1133">Transmembrane helix</keyword>
<protein>
    <submittedName>
        <fullName evidence="2">Uncharacterized protein</fullName>
    </submittedName>
</protein>